<dbReference type="InterPro" id="IPR050742">
    <property type="entry name" value="Helicase_Restrict-Modif_Enz"/>
</dbReference>
<keyword evidence="2" id="KW-0378">Hydrolase</keyword>
<dbReference type="GO" id="GO:0003677">
    <property type="term" value="F:DNA binding"/>
    <property type="evidence" value="ECO:0007669"/>
    <property type="project" value="UniProtKB-KW"/>
</dbReference>
<dbReference type="GO" id="GO:0005829">
    <property type="term" value="C:cytosol"/>
    <property type="evidence" value="ECO:0007669"/>
    <property type="project" value="TreeGrafter"/>
</dbReference>
<dbReference type="AlphaFoldDB" id="A0A7W9SQN7"/>
<evidence type="ECO:0000259" key="1">
    <source>
        <dbReference type="PROSITE" id="PS51192"/>
    </source>
</evidence>
<evidence type="ECO:0000313" key="2">
    <source>
        <dbReference type="EMBL" id="MBB6050438.1"/>
    </source>
</evidence>
<gene>
    <name evidence="2" type="ORF">HNQ39_002229</name>
</gene>
<reference evidence="2 3" key="1">
    <citation type="submission" date="2020-08" db="EMBL/GenBank/DDBJ databases">
        <title>Genomic Encyclopedia of Type Strains, Phase IV (KMG-IV): sequencing the most valuable type-strain genomes for metagenomic binning, comparative biology and taxonomic classification.</title>
        <authorList>
            <person name="Goeker M."/>
        </authorList>
    </citation>
    <scope>NUCLEOTIDE SEQUENCE [LARGE SCALE GENOMIC DNA]</scope>
    <source>
        <strain evidence="2 3">DSM 23562</strain>
    </source>
</reference>
<dbReference type="EMBL" id="JACHGW010000002">
    <property type="protein sequence ID" value="MBB6050438.1"/>
    <property type="molecule type" value="Genomic_DNA"/>
</dbReference>
<feature type="domain" description="Helicase ATP-binding" evidence="1">
    <location>
        <begin position="166"/>
        <end position="317"/>
    </location>
</feature>
<dbReference type="Pfam" id="PF00271">
    <property type="entry name" value="Helicase_C"/>
    <property type="match status" value="1"/>
</dbReference>
<dbReference type="CDD" id="cd18032">
    <property type="entry name" value="DEXHc_RE_I_III_res"/>
    <property type="match status" value="1"/>
</dbReference>
<dbReference type="InterPro" id="IPR014001">
    <property type="entry name" value="Helicase_ATP-bd"/>
</dbReference>
<dbReference type="GO" id="GO:0005524">
    <property type="term" value="F:ATP binding"/>
    <property type="evidence" value="ECO:0007669"/>
    <property type="project" value="UniProtKB-KW"/>
</dbReference>
<dbReference type="Pfam" id="PF08463">
    <property type="entry name" value="EcoEI_R_C"/>
    <property type="match status" value="1"/>
</dbReference>
<dbReference type="GO" id="GO:0009035">
    <property type="term" value="F:type I site-specific deoxyribonuclease activity"/>
    <property type="evidence" value="ECO:0007669"/>
    <property type="project" value="UniProtKB-EC"/>
</dbReference>
<dbReference type="PANTHER" id="PTHR47396:SF1">
    <property type="entry name" value="ATP-DEPENDENT HELICASE IRC3-RELATED"/>
    <property type="match status" value="1"/>
</dbReference>
<dbReference type="GO" id="GO:0009307">
    <property type="term" value="P:DNA restriction-modification system"/>
    <property type="evidence" value="ECO:0007669"/>
    <property type="project" value="UniProtKB-KW"/>
</dbReference>
<evidence type="ECO:0000313" key="3">
    <source>
        <dbReference type="Proteomes" id="UP000520814"/>
    </source>
</evidence>
<organism evidence="2 3">
    <name type="scientific">Armatimonas rosea</name>
    <dbReference type="NCBI Taxonomy" id="685828"/>
    <lineage>
        <taxon>Bacteria</taxon>
        <taxon>Bacillati</taxon>
        <taxon>Armatimonadota</taxon>
        <taxon>Armatimonadia</taxon>
        <taxon>Armatimonadales</taxon>
        <taxon>Armatimonadaceae</taxon>
        <taxon>Armatimonas</taxon>
    </lineage>
</organism>
<dbReference type="InterPro" id="IPR007409">
    <property type="entry name" value="Restrct_endonuc_type1_HsdR_N"/>
</dbReference>
<dbReference type="RefSeq" id="WP_184195388.1">
    <property type="nucleotide sequence ID" value="NZ_JACHGW010000002.1"/>
</dbReference>
<dbReference type="SMART" id="SM00487">
    <property type="entry name" value="DEXDc"/>
    <property type="match status" value="1"/>
</dbReference>
<accession>A0A7W9SQN7</accession>
<dbReference type="Gene3D" id="3.90.1570.30">
    <property type="match status" value="1"/>
</dbReference>
<comment type="caution">
    <text evidence="2">The sequence shown here is derived from an EMBL/GenBank/DDBJ whole genome shotgun (WGS) entry which is preliminary data.</text>
</comment>
<dbReference type="InterPro" id="IPR001650">
    <property type="entry name" value="Helicase_C-like"/>
</dbReference>
<dbReference type="Proteomes" id="UP000520814">
    <property type="component" value="Unassembled WGS sequence"/>
</dbReference>
<dbReference type="EC" id="3.1.21.3" evidence="2"/>
<dbReference type="PANTHER" id="PTHR47396">
    <property type="entry name" value="TYPE I RESTRICTION ENZYME ECOKI R PROTEIN"/>
    <property type="match status" value="1"/>
</dbReference>
<dbReference type="Pfam" id="PF04313">
    <property type="entry name" value="HSDR_N"/>
    <property type="match status" value="1"/>
</dbReference>
<dbReference type="Pfam" id="PF04851">
    <property type="entry name" value="ResIII"/>
    <property type="match status" value="1"/>
</dbReference>
<protein>
    <submittedName>
        <fullName evidence="2">Type I restriction enzyme R subunit</fullName>
        <ecNumber evidence="2">3.1.21.3</ecNumber>
    </submittedName>
</protein>
<dbReference type="InterPro" id="IPR006935">
    <property type="entry name" value="Helicase/UvrB_N"/>
</dbReference>
<dbReference type="SUPFAM" id="SSF52540">
    <property type="entry name" value="P-loop containing nucleoside triphosphate hydrolases"/>
    <property type="match status" value="2"/>
</dbReference>
<sequence length="910" mass="103494">MTEAQTRQHQIDRLLAASGWHLTPRNTVTEFLLKGSLDSAEELETRGFADYVLLDDKEQPLAIVEAKRSSRDAIAGQQQVREYAELTQQRFGIVPFLYLTNGREIWFWDWPHSPPRLVSGFHTREDLQRLRFLRQYQQPLAGVFISTSIAGYRRPYQVEAVKRVTEALESGQRRCLLVMATGTGKTRVAAAIVDVLLRARWAQRVLFLVDRRSLGRQALGTFKEYLPHEPRTRIEGGTVDPDARIHVTTYPSMMQVYQSLSTGYYDLIIADESHRSIYNRYRVLFEHFDAVQLGLTATPTDFIDHNTFELFNCPDGLPTFHYPFGKAVEEGYLVNYRVLEAKTKFQITGIKAGALPPEVLEQLQQQGVDLGDIDFEGSELERRVSNTGTNDAMVREFMDKCRKDATGTLPAKAIFFAMSHHHAKGLWESFNRLYPNLQARGMAQIIDSHMERAEVLLDEFRFRDMPRVAISVDMLDVGVDIPAVQTLVFAKPVYSQVKFWQMIGRGTRLWTDPANGQAKEDFLIIDHWDNFAFFKMQPTGEREHVSEPLPVRLFRTRLTKLTLLSPGAERDETIARLAQMLAALPADLPVIRVHADELAHWSSGAGFENPLTHEALTTLQSTLAPLLRYLSDVQLAVMLFELRVEQIAVAWLTGEVKEIERLRELVRQDLARLPANLREVQAVEATRTWALSEGFWRALDLGRLRQLREVFAPLMVFRQMVSSEMITLNLPDTIAQRRWIVYGPGGEGAFAPRYQEQVEAYVRTLVEEVPALEKLRQGVVLTDDEQESLSEVLNSPDLFITEETLRTVYEQPDADLVALLRHILGIHRLPGREQRIRAAFDAFIADHPTFTATQVQFIRTVRHAVLQGAQLSEDDLAQPPFSRVGPVARLFSASGVEEILSLAQRLADGN</sequence>
<dbReference type="InterPro" id="IPR013670">
    <property type="entry name" value="EcoEI_R_C_dom"/>
</dbReference>
<keyword evidence="3" id="KW-1185">Reference proteome</keyword>
<dbReference type="InterPro" id="IPR027417">
    <property type="entry name" value="P-loop_NTPase"/>
</dbReference>
<proteinExistence type="predicted"/>
<dbReference type="PROSITE" id="PS51192">
    <property type="entry name" value="HELICASE_ATP_BIND_1"/>
    <property type="match status" value="1"/>
</dbReference>
<name>A0A7W9SQN7_ARMRO</name>
<dbReference type="Gene3D" id="3.40.50.300">
    <property type="entry name" value="P-loop containing nucleotide triphosphate hydrolases"/>
    <property type="match status" value="2"/>
</dbReference>